<organism evidence="8 9">
    <name type="scientific">Pseudoduganella violacea</name>
    <dbReference type="NCBI Taxonomy" id="1715466"/>
    <lineage>
        <taxon>Bacteria</taxon>
        <taxon>Pseudomonadati</taxon>
        <taxon>Pseudomonadota</taxon>
        <taxon>Betaproteobacteria</taxon>
        <taxon>Burkholderiales</taxon>
        <taxon>Oxalobacteraceae</taxon>
        <taxon>Telluria group</taxon>
        <taxon>Pseudoduganella</taxon>
    </lineage>
</organism>
<feature type="transmembrane region" description="Helical" evidence="7">
    <location>
        <begin position="290"/>
        <end position="315"/>
    </location>
</feature>
<dbReference type="RefSeq" id="WP_183439057.1">
    <property type="nucleotide sequence ID" value="NZ_JACHXD010000001.1"/>
</dbReference>
<keyword evidence="3" id="KW-1003">Cell membrane</keyword>
<evidence type="ECO:0000256" key="3">
    <source>
        <dbReference type="ARBA" id="ARBA00022475"/>
    </source>
</evidence>
<feature type="transmembrane region" description="Helical" evidence="7">
    <location>
        <begin position="20"/>
        <end position="37"/>
    </location>
</feature>
<feature type="transmembrane region" description="Helical" evidence="7">
    <location>
        <begin position="79"/>
        <end position="99"/>
    </location>
</feature>
<dbReference type="EMBL" id="JACHXD010000001">
    <property type="protein sequence ID" value="MBB3117044.1"/>
    <property type="molecule type" value="Genomic_DNA"/>
</dbReference>
<feature type="transmembrane region" description="Helical" evidence="7">
    <location>
        <begin position="447"/>
        <end position="468"/>
    </location>
</feature>
<evidence type="ECO:0000256" key="7">
    <source>
        <dbReference type="SAM" id="Phobius"/>
    </source>
</evidence>
<accession>A0A7W5B5N5</accession>
<evidence type="ECO:0000256" key="1">
    <source>
        <dbReference type="ARBA" id="ARBA00004651"/>
    </source>
</evidence>
<feature type="transmembrane region" description="Helical" evidence="7">
    <location>
        <begin position="377"/>
        <end position="396"/>
    </location>
</feature>
<keyword evidence="5 7" id="KW-1133">Transmembrane helix</keyword>
<feature type="transmembrane region" description="Helical" evidence="7">
    <location>
        <begin position="111"/>
        <end position="129"/>
    </location>
</feature>
<dbReference type="Proteomes" id="UP000541535">
    <property type="component" value="Unassembled WGS sequence"/>
</dbReference>
<proteinExistence type="inferred from homology"/>
<keyword evidence="4 7" id="KW-0812">Transmembrane</keyword>
<keyword evidence="6 7" id="KW-0472">Membrane</keyword>
<evidence type="ECO:0000256" key="6">
    <source>
        <dbReference type="ARBA" id="ARBA00023136"/>
    </source>
</evidence>
<feature type="transmembrane region" description="Helical" evidence="7">
    <location>
        <begin position="180"/>
        <end position="199"/>
    </location>
</feature>
<dbReference type="AlphaFoldDB" id="A0A7W5B5N5"/>
<dbReference type="PANTHER" id="PTHR30250">
    <property type="entry name" value="PST FAMILY PREDICTED COLANIC ACID TRANSPORTER"/>
    <property type="match status" value="1"/>
</dbReference>
<keyword evidence="9" id="KW-1185">Reference proteome</keyword>
<evidence type="ECO:0000256" key="4">
    <source>
        <dbReference type="ARBA" id="ARBA00022692"/>
    </source>
</evidence>
<feature type="transmembrane region" description="Helical" evidence="7">
    <location>
        <begin position="417"/>
        <end position="435"/>
    </location>
</feature>
<dbReference type="PANTHER" id="PTHR30250:SF10">
    <property type="entry name" value="LIPOPOLYSACCHARIDE BIOSYNTHESIS PROTEIN WZXC"/>
    <property type="match status" value="1"/>
</dbReference>
<dbReference type="Pfam" id="PF13440">
    <property type="entry name" value="Polysacc_synt_3"/>
    <property type="match status" value="1"/>
</dbReference>
<comment type="subcellular location">
    <subcellularLocation>
        <location evidence="1">Cell membrane</location>
        <topology evidence="1">Multi-pass membrane protein</topology>
    </subcellularLocation>
</comment>
<gene>
    <name evidence="8" type="ORF">FHS03_000063</name>
</gene>
<sequence length="479" mass="52456">MTLKNEVLHGLKWMAGAKFGSQMITWVITIFVMRLLVPADYGLMAMSSVFIALLVMFAEVGLGPALVQAAEVTTQKLRQAFGIFLIVNLALCALLNLAAPAIAEFYSEPRLVPLVRVLSLQFLLTPLAIVSEVQLQRALDFKKRSIVDLTTAVITSLVTLTLALMGHGVWSLALGQVAAAVWRTALVNIVSPFPHWPLFSWTGMRDLMTFGGKVTTSRFLWFFFSQVDIVIVGRMLGGQVLGLYAVAMHLASMPTQRVSAILNQVAFPAFARFQHDREAIVRQLLKAFELVSLIAFPVLWGMAATASDIILVFLGDHWEEAVFPLQVLALIMPFRTVVQFMPTVTDAVGHPGVSLQNGIVGCTLMPLAFYAGTHWGITGVALAWAIMYPVVLLINLRRMVAVIGLTVGHVVQRMMPAMISAGVMFAAVTAVQYALRGYADRKLALAVEVSAGALVYVLCSWTVNRATLMDVWRLVRRKG</sequence>
<protein>
    <submittedName>
        <fullName evidence="8">O-antigen/teichoic acid export membrane protein</fullName>
    </submittedName>
</protein>
<evidence type="ECO:0000256" key="2">
    <source>
        <dbReference type="ARBA" id="ARBA00007430"/>
    </source>
</evidence>
<dbReference type="CDD" id="cd13127">
    <property type="entry name" value="MATE_tuaB_like"/>
    <property type="match status" value="1"/>
</dbReference>
<feature type="transmembrane region" description="Helical" evidence="7">
    <location>
        <begin position="321"/>
        <end position="341"/>
    </location>
</feature>
<feature type="transmembrane region" description="Helical" evidence="7">
    <location>
        <begin position="219"/>
        <end position="247"/>
    </location>
</feature>
<feature type="transmembrane region" description="Helical" evidence="7">
    <location>
        <begin position="49"/>
        <end position="67"/>
    </location>
</feature>
<name>A0A7W5B5N5_9BURK</name>
<feature type="transmembrane region" description="Helical" evidence="7">
    <location>
        <begin position="149"/>
        <end position="173"/>
    </location>
</feature>
<evidence type="ECO:0000313" key="9">
    <source>
        <dbReference type="Proteomes" id="UP000541535"/>
    </source>
</evidence>
<comment type="similarity">
    <text evidence="2">Belongs to the polysaccharide synthase family.</text>
</comment>
<evidence type="ECO:0000313" key="8">
    <source>
        <dbReference type="EMBL" id="MBB3117044.1"/>
    </source>
</evidence>
<comment type="caution">
    <text evidence="8">The sequence shown here is derived from an EMBL/GenBank/DDBJ whole genome shotgun (WGS) entry which is preliminary data.</text>
</comment>
<evidence type="ECO:0000256" key="5">
    <source>
        <dbReference type="ARBA" id="ARBA00022989"/>
    </source>
</evidence>
<dbReference type="InterPro" id="IPR050833">
    <property type="entry name" value="Poly_Biosynth_Transport"/>
</dbReference>
<dbReference type="GO" id="GO:0005886">
    <property type="term" value="C:plasma membrane"/>
    <property type="evidence" value="ECO:0007669"/>
    <property type="project" value="UniProtKB-SubCell"/>
</dbReference>
<reference evidence="8 9" key="1">
    <citation type="submission" date="2020-08" db="EMBL/GenBank/DDBJ databases">
        <title>Genomic Encyclopedia of Type Strains, Phase III (KMG-III): the genomes of soil and plant-associated and newly described type strains.</title>
        <authorList>
            <person name="Whitman W."/>
        </authorList>
    </citation>
    <scope>NUCLEOTIDE SEQUENCE [LARGE SCALE GENOMIC DNA]</scope>
    <source>
        <strain evidence="8 9">CECT 8897</strain>
    </source>
</reference>